<dbReference type="SUPFAM" id="SSF49299">
    <property type="entry name" value="PKD domain"/>
    <property type="match status" value="2"/>
</dbReference>
<dbReference type="InterPro" id="IPR035986">
    <property type="entry name" value="PKD_dom_sf"/>
</dbReference>
<name>V6S3T9_9FLAO</name>
<organism evidence="2 3">
    <name type="scientific">Flavobacterium cauense R2A-7</name>
    <dbReference type="NCBI Taxonomy" id="1341154"/>
    <lineage>
        <taxon>Bacteria</taxon>
        <taxon>Pseudomonadati</taxon>
        <taxon>Bacteroidota</taxon>
        <taxon>Flavobacteriia</taxon>
        <taxon>Flavobacteriales</taxon>
        <taxon>Flavobacteriaceae</taxon>
        <taxon>Flavobacterium</taxon>
    </lineage>
</organism>
<protein>
    <submittedName>
        <fullName evidence="2">Gliding motility-associated-like protein</fullName>
    </submittedName>
</protein>
<comment type="caution">
    <text evidence="2">The sequence shown here is derived from an EMBL/GenBank/DDBJ whole genome shotgun (WGS) entry which is preliminary data.</text>
</comment>
<reference evidence="2 3" key="1">
    <citation type="journal article" date="2015" name="Stand. Genomic Sci.">
        <title>Genomic Encyclopedia of Bacterial and Archaeal Type Strains, Phase III: the genomes of soil and plant-associated and newly described type strains.</title>
        <authorList>
            <person name="Whitman W.B."/>
            <person name="Woyke T."/>
            <person name="Klenk H.P."/>
            <person name="Zhou Y."/>
            <person name="Lilburn T.G."/>
            <person name="Beck B.J."/>
            <person name="De Vos P."/>
            <person name="Vandamme P."/>
            <person name="Eisen J.A."/>
            <person name="Garrity G."/>
            <person name="Hugenholtz P."/>
            <person name="Kyrpides N.C."/>
        </authorList>
    </citation>
    <scope>NUCLEOTIDE SEQUENCE [LARGE SCALE GENOMIC DNA]</scope>
    <source>
        <strain evidence="2 3">CGMCC 1.7270</strain>
    </source>
</reference>
<dbReference type="InterPro" id="IPR013783">
    <property type="entry name" value="Ig-like_fold"/>
</dbReference>
<dbReference type="AlphaFoldDB" id="V6S3T9"/>
<evidence type="ECO:0000256" key="1">
    <source>
        <dbReference type="SAM" id="SignalP"/>
    </source>
</evidence>
<evidence type="ECO:0000313" key="3">
    <source>
        <dbReference type="Proteomes" id="UP000319848"/>
    </source>
</evidence>
<keyword evidence="3" id="KW-1185">Reference proteome</keyword>
<proteinExistence type="predicted"/>
<dbReference type="Proteomes" id="UP000319848">
    <property type="component" value="Unassembled WGS sequence"/>
</dbReference>
<sequence>MHKALISFLFLLFSTVSFGQLANFSLQVVATNETCSGNGTLTFTVSNSTPGATIVYTIYRLPDVITPISITSANSFTGLVAGNYRVVATQSLGALSNSQQQDALILNQISPIQYSLTRQDVLCGNDGKIFVNLTQGTPVGYEIISGPMIRPLQTSTVFTGLTIGTYQVRVFDSCGDGIVKDITISQPSRPNVIIGRLSEDGFTCSTIQVGIEILSGTTDFQNIIAYPLTVECTVHPPTGPSVVVTQNYSIGNLLSESLLMQIPFFYDQLYTYDLKITDACGNVYQQNNNEIEIHLALAVSETMESCVKKIVVSPANFVAPFTVNFLSAPAGFNPTAYNSAHPGPFNEGQEYFNLTTPYPDGTYSIQVTDACGRSIINNYTTQEIPLDFAVFEIDDACVRKILVQTGVNVAFTVEFLSAPVGFNPLVFNPLHPGPFSGRAEYYNLSVPYPQGTYVVKITDECGRTATRTLITNPFTGSALNKFFLPGCEIGEGSVLMSTNEMYQSVRITAAPSGFSHALPYDVSQNIKFDTHFFSMNSLPAGTYTFSSTDTCNHSRTDTVTITGYQVYSNVVTVTQHCSSFDVFLNFDSNSFSSNLWLQRYDPVNNTWGHPQTGYSSGTMFSPLNAMLLSNHTNNVNLNFMGRFRVVNTFSVFGNGENPNVECQNVLREFEYSSGPKIRNLYSYSCSNNLFDVIVDAIGAEPLQYRITTRNGQPFIVNNANSSVFMGLQPGVYNFQIEDACGNILNRIYDISSPVSFSIRTDNLCEGQTGNLIVPYFSFLNYEWWKDNITTAILSTTNVLSLPNFNMASDAGVYHVRITNPGNPNSCLNTVLDFTVSNQLNTPRAGTGNNVNLCGAQGTINLFGFLSGTYDTIGTWEETSSSGMLINHLWNASGIVSGVYTFKYSVNGLCGNTAEAIVQIGVNPIPQTPIATGDNALCEGDSLHLSASDIPGVTYQWTGPNGFSSDNQNPVLDNVTVSAQGTYTVAVTQNGCVSETDSVEVVVDKLPYFSVKDNCQNNLTYLTATVLDLNSNSLTYTWTYPDGTVQNANPINVTGTVTGLYTLTVTTANGCSVTNIFPLACTNCGIPKGVSPNNDGLNDTFDLSCLSGITNVKIFNRYGVNVFEKENYVDDWTGKDYNGNLLPAATYYYVVKFDSGDVKTGWVYLNY</sequence>
<keyword evidence="1" id="KW-0732">Signal</keyword>
<dbReference type="RefSeq" id="WP_023570387.1">
    <property type="nucleotide sequence ID" value="NZ_AVBI01000012.1"/>
</dbReference>
<dbReference type="STRING" id="1341154.FCR2A7T_12390"/>
<dbReference type="NCBIfam" id="TIGR04131">
    <property type="entry name" value="Bac_Flav_CTERM"/>
    <property type="match status" value="1"/>
</dbReference>
<feature type="chain" id="PRO_5030178770" evidence="1">
    <location>
        <begin position="20"/>
        <end position="1166"/>
    </location>
</feature>
<accession>V6S3T9</accession>
<evidence type="ECO:0000313" key="2">
    <source>
        <dbReference type="EMBL" id="TWI12262.1"/>
    </source>
</evidence>
<dbReference type="InterPro" id="IPR026341">
    <property type="entry name" value="T9SS_type_B"/>
</dbReference>
<dbReference type="Gene3D" id="2.60.40.10">
    <property type="entry name" value="Immunoglobulins"/>
    <property type="match status" value="2"/>
</dbReference>
<dbReference type="EMBL" id="VLKQ01000007">
    <property type="protein sequence ID" value="TWI12262.1"/>
    <property type="molecule type" value="Genomic_DNA"/>
</dbReference>
<gene>
    <name evidence="2" type="ORF">IP98_01839</name>
</gene>
<feature type="signal peptide" evidence="1">
    <location>
        <begin position="1"/>
        <end position="19"/>
    </location>
</feature>
<dbReference type="OrthoDB" id="601690at2"/>
<dbReference type="Pfam" id="PF13585">
    <property type="entry name" value="CHU_C"/>
    <property type="match status" value="1"/>
</dbReference>